<proteinExistence type="predicted"/>
<name>A4J1W8_DESRM</name>
<gene>
    <name evidence="1" type="ordered locus">Dred_0526</name>
</gene>
<organism evidence="1 2">
    <name type="scientific">Desulforamulus reducens (strain ATCC BAA-1160 / DSM 100696 / MI-1)</name>
    <name type="common">Desulfotomaculum reducens</name>
    <dbReference type="NCBI Taxonomy" id="349161"/>
    <lineage>
        <taxon>Bacteria</taxon>
        <taxon>Bacillati</taxon>
        <taxon>Bacillota</taxon>
        <taxon>Clostridia</taxon>
        <taxon>Eubacteriales</taxon>
        <taxon>Peptococcaceae</taxon>
        <taxon>Desulforamulus</taxon>
    </lineage>
</organism>
<evidence type="ECO:0000313" key="2">
    <source>
        <dbReference type="Proteomes" id="UP000001556"/>
    </source>
</evidence>
<protein>
    <submittedName>
        <fullName evidence="1">Uncharacterized protein</fullName>
    </submittedName>
</protein>
<sequence>MPRVKCKCYLLADGKVIRVGVRLEKKFPKMANSKAILISAFGLDDGLSRLDFDWAYFDQSGAYDFTYHHQEASQRIDEVMFGKRKATGKVIQLPVRVKKPNLSPEEKALLLERLVKDYGNEQLDTIKILLNQRPTK</sequence>
<dbReference type="AlphaFoldDB" id="A4J1W8"/>
<dbReference type="HOGENOM" id="CLU_1872113_0_0_9"/>
<accession>A4J1W8</accession>
<keyword evidence="2" id="KW-1185">Reference proteome</keyword>
<evidence type="ECO:0000313" key="1">
    <source>
        <dbReference type="EMBL" id="ABO49071.1"/>
    </source>
</evidence>
<dbReference type="STRING" id="349161.Dred_0526"/>
<dbReference type="KEGG" id="drm:Dred_0526"/>
<dbReference type="EMBL" id="CP000612">
    <property type="protein sequence ID" value="ABO49071.1"/>
    <property type="molecule type" value="Genomic_DNA"/>
</dbReference>
<dbReference type="Proteomes" id="UP000001556">
    <property type="component" value="Chromosome"/>
</dbReference>
<dbReference type="RefSeq" id="WP_011876908.1">
    <property type="nucleotide sequence ID" value="NC_009253.1"/>
</dbReference>
<reference evidence="1 2" key="1">
    <citation type="submission" date="2007-03" db="EMBL/GenBank/DDBJ databases">
        <title>Complete sequence of Desulfotomaculum reducens MI-1.</title>
        <authorList>
            <consortium name="US DOE Joint Genome Institute"/>
            <person name="Copeland A."/>
            <person name="Lucas S."/>
            <person name="Lapidus A."/>
            <person name="Barry K."/>
            <person name="Detter J.C."/>
            <person name="Glavina del Rio T."/>
            <person name="Hammon N."/>
            <person name="Israni S."/>
            <person name="Dalin E."/>
            <person name="Tice H."/>
            <person name="Pitluck S."/>
            <person name="Sims D."/>
            <person name="Brettin T."/>
            <person name="Bruce D."/>
            <person name="Han C."/>
            <person name="Tapia R."/>
            <person name="Schmutz J."/>
            <person name="Larimer F."/>
            <person name="Land M."/>
            <person name="Hauser L."/>
            <person name="Kyrpides N."/>
            <person name="Kim E."/>
            <person name="Tebo B.M."/>
            <person name="Richardson P."/>
        </authorList>
    </citation>
    <scope>NUCLEOTIDE SEQUENCE [LARGE SCALE GENOMIC DNA]</scope>
    <source>
        <strain evidence="1 2">MI-1</strain>
    </source>
</reference>